<dbReference type="Proteomes" id="UP000342300">
    <property type="component" value="Unassembled WGS sequence"/>
</dbReference>
<sequence>MACGAKTRAGTPCKITALYSGGHCKWHGGCSTGPRTEAGKEQSRINGRRGGRPKKQKPES</sequence>
<dbReference type="AlphaFoldDB" id="A0A6A7RVX4"/>
<comment type="caution">
    <text evidence="2">The sequence shown here is derived from an EMBL/GenBank/DDBJ whole genome shotgun (WGS) entry which is preliminary data.</text>
</comment>
<feature type="region of interest" description="Disordered" evidence="1">
    <location>
        <begin position="30"/>
        <end position="60"/>
    </location>
</feature>
<name>A0A6A7RVX4_9PROT</name>
<dbReference type="NCBIfam" id="NF041373">
    <property type="entry name" value="HGG_STG"/>
    <property type="match status" value="1"/>
</dbReference>
<protein>
    <submittedName>
        <fullName evidence="2">Uncharacterized protein</fullName>
    </submittedName>
</protein>
<evidence type="ECO:0000313" key="3">
    <source>
        <dbReference type="Proteomes" id="UP000342300"/>
    </source>
</evidence>
<gene>
    <name evidence="2" type="ORF">CRU78_11350</name>
</gene>
<proteinExistence type="predicted"/>
<organism evidence="2 3">
    <name type="scientific">Candidatus Accumulibacter phosphatis</name>
    <dbReference type="NCBI Taxonomy" id="327160"/>
    <lineage>
        <taxon>Bacteria</taxon>
        <taxon>Pseudomonadati</taxon>
        <taxon>Pseudomonadota</taxon>
        <taxon>Betaproteobacteria</taxon>
        <taxon>Candidatus Accumulibacter</taxon>
    </lineage>
</organism>
<accession>A0A6A7RVX4</accession>
<dbReference type="EMBL" id="PDHS01000261">
    <property type="protein sequence ID" value="MQM31076.1"/>
    <property type="molecule type" value="Genomic_DNA"/>
</dbReference>
<evidence type="ECO:0000256" key="1">
    <source>
        <dbReference type="SAM" id="MobiDB-lite"/>
    </source>
</evidence>
<reference evidence="2 3" key="1">
    <citation type="submission" date="2017-09" db="EMBL/GenBank/DDBJ databases">
        <title>Metagenomic Analysis Reveals Denitrifying Candidatus Accumulibacter and Flanking Population as a Source of N2O.</title>
        <authorList>
            <person name="Gao H."/>
            <person name="Mao Y."/>
            <person name="Zhao X."/>
            <person name="Liu W.-T."/>
            <person name="Zhang T."/>
            <person name="Wells G."/>
        </authorList>
    </citation>
    <scope>NUCLEOTIDE SEQUENCE [LARGE SCALE GENOMIC DNA]</scope>
    <source>
        <strain evidence="2">CANDO_2_IC</strain>
    </source>
</reference>
<dbReference type="InterPro" id="IPR047675">
    <property type="entry name" value="Putative_zinc-bd"/>
</dbReference>
<feature type="compositionally biased region" description="Basic residues" evidence="1">
    <location>
        <begin position="46"/>
        <end position="60"/>
    </location>
</feature>
<evidence type="ECO:0000313" key="2">
    <source>
        <dbReference type="EMBL" id="MQM31076.1"/>
    </source>
</evidence>